<dbReference type="AlphaFoldDB" id="A0A4V2DB95"/>
<dbReference type="PROSITE" id="PS51257">
    <property type="entry name" value="PROKAR_LIPOPROTEIN"/>
    <property type="match status" value="1"/>
</dbReference>
<gene>
    <name evidence="2" type="ORF">EXE30_03420</name>
</gene>
<dbReference type="Proteomes" id="UP000292110">
    <property type="component" value="Unassembled WGS sequence"/>
</dbReference>
<comment type="caution">
    <text evidence="2">The sequence shown here is derived from an EMBL/GenBank/DDBJ whole genome shotgun (WGS) entry which is preliminary data.</text>
</comment>
<protein>
    <submittedName>
        <fullName evidence="2">Uncharacterized protein</fullName>
    </submittedName>
</protein>
<proteinExistence type="predicted"/>
<evidence type="ECO:0000313" key="2">
    <source>
        <dbReference type="EMBL" id="RZF55869.1"/>
    </source>
</evidence>
<feature type="compositionally biased region" description="Basic and acidic residues" evidence="1">
    <location>
        <begin position="46"/>
        <end position="60"/>
    </location>
</feature>
<evidence type="ECO:0000256" key="1">
    <source>
        <dbReference type="SAM" id="MobiDB-lite"/>
    </source>
</evidence>
<feature type="compositionally biased region" description="Polar residues" evidence="1">
    <location>
        <begin position="77"/>
        <end position="92"/>
    </location>
</feature>
<dbReference type="EMBL" id="SGIM01000002">
    <property type="protein sequence ID" value="RZF55869.1"/>
    <property type="molecule type" value="Genomic_DNA"/>
</dbReference>
<reference evidence="2 3" key="1">
    <citation type="submission" date="2019-02" db="EMBL/GenBank/DDBJ databases">
        <title>The draft genome of Acinetobacter halotolerans strain JCM 31009.</title>
        <authorList>
            <person name="Qin J."/>
            <person name="Feng Y."/>
            <person name="Nemec A."/>
            <person name="Zong Z."/>
        </authorList>
    </citation>
    <scope>NUCLEOTIDE SEQUENCE [LARGE SCALE GENOMIC DNA]</scope>
    <source>
        <strain evidence="2 3">JCM 31009</strain>
    </source>
</reference>
<feature type="compositionally biased region" description="Basic and acidic residues" evidence="1">
    <location>
        <begin position="23"/>
        <end position="35"/>
    </location>
</feature>
<feature type="region of interest" description="Disordered" evidence="1">
    <location>
        <begin position="23"/>
        <end position="92"/>
    </location>
</feature>
<evidence type="ECO:0000313" key="3">
    <source>
        <dbReference type="Proteomes" id="UP000292110"/>
    </source>
</evidence>
<sequence>MNNLLLKSLALCFVFSLAGCEKNKDADTMSREETTTPHALETEPVEMDHSREAQLHDDLQHGSSAPVMNESDEAGLTNDNTQTNLSSRTPSN</sequence>
<organism evidence="2 3">
    <name type="scientific">Acinetobacter halotolerans</name>
    <dbReference type="NCBI Taxonomy" id="1752076"/>
    <lineage>
        <taxon>Bacteria</taxon>
        <taxon>Pseudomonadati</taxon>
        <taxon>Pseudomonadota</taxon>
        <taxon>Gammaproteobacteria</taxon>
        <taxon>Moraxellales</taxon>
        <taxon>Moraxellaceae</taxon>
        <taxon>Acinetobacter</taxon>
    </lineage>
</organism>
<accession>A0A4V2DB95</accession>
<keyword evidence="3" id="KW-1185">Reference proteome</keyword>
<name>A0A4V2DB95_9GAMM</name>
<dbReference type="RefSeq" id="WP_130161205.1">
    <property type="nucleotide sequence ID" value="NZ_SGIM01000002.1"/>
</dbReference>